<dbReference type="AlphaFoldDB" id="A0A804RCE7"/>
<evidence type="ECO:0000313" key="1">
    <source>
        <dbReference type="EnsemblPlants" id="Zm00001eb406730_P001"/>
    </source>
</evidence>
<gene>
    <name evidence="1" type="primary">LOC100275856</name>
</gene>
<keyword evidence="2" id="KW-1185">Reference proteome</keyword>
<dbReference type="FunCoup" id="A0A804RCE7">
    <property type="interactions" value="557"/>
</dbReference>
<name>A0A804RCE7_MAIZE</name>
<accession>A0A804RCE7</accession>
<proteinExistence type="predicted"/>
<evidence type="ECO:0000313" key="2">
    <source>
        <dbReference type="Proteomes" id="UP000007305"/>
    </source>
</evidence>
<sequence length="224" mass="24043">MQGKHHHICIYILPIHTFIDRARLLNQLLAAAGMAAKAAAAVTTIAHVVVDEDELFELDIALLDGRDHDHRRGGGGRRSSPAAGADADADAGHALLANCLLPLRSVSNAVPVVATSGRLSSSPFFGHYSSSSRRLFTPRSSRRFLFLGRSAGSSSARLCFSSRGFEAMGSYFQSCGHSMSMGACSRKCQWLLRSSPIILPNEALETRCSTVLTEASQPSDVRLC</sequence>
<reference evidence="1" key="3">
    <citation type="submission" date="2021-05" db="UniProtKB">
        <authorList>
            <consortium name="EnsemblPlants"/>
        </authorList>
    </citation>
    <scope>IDENTIFICATION</scope>
    <source>
        <strain evidence="1">cv. B73</strain>
    </source>
</reference>
<protein>
    <submittedName>
        <fullName evidence="1">Uncharacterized protein</fullName>
    </submittedName>
</protein>
<organism evidence="1 2">
    <name type="scientific">Zea mays</name>
    <name type="common">Maize</name>
    <dbReference type="NCBI Taxonomy" id="4577"/>
    <lineage>
        <taxon>Eukaryota</taxon>
        <taxon>Viridiplantae</taxon>
        <taxon>Streptophyta</taxon>
        <taxon>Embryophyta</taxon>
        <taxon>Tracheophyta</taxon>
        <taxon>Spermatophyta</taxon>
        <taxon>Magnoliopsida</taxon>
        <taxon>Liliopsida</taxon>
        <taxon>Poales</taxon>
        <taxon>Poaceae</taxon>
        <taxon>PACMAD clade</taxon>
        <taxon>Panicoideae</taxon>
        <taxon>Andropogonodae</taxon>
        <taxon>Andropogoneae</taxon>
        <taxon>Tripsacinae</taxon>
        <taxon>Zea</taxon>
    </lineage>
</organism>
<dbReference type="Gramene" id="Zm00001eb406730_T001">
    <property type="protein sequence ID" value="Zm00001eb406730_P001"/>
    <property type="gene ID" value="Zm00001eb406730"/>
</dbReference>
<dbReference type="InParanoid" id="A0A804RCE7"/>
<dbReference type="EnsemblPlants" id="Zm00001eb406730_T001">
    <property type="protein sequence ID" value="Zm00001eb406730_P001"/>
    <property type="gene ID" value="Zm00001eb406730"/>
</dbReference>
<reference evidence="2" key="1">
    <citation type="journal article" date="2009" name="Science">
        <title>The B73 maize genome: complexity, diversity, and dynamics.</title>
        <authorList>
            <person name="Schnable P.S."/>
            <person name="Ware D."/>
            <person name="Fulton R.S."/>
            <person name="Stein J.C."/>
            <person name="Wei F."/>
            <person name="Pasternak S."/>
            <person name="Liang C."/>
            <person name="Zhang J."/>
            <person name="Fulton L."/>
            <person name="Graves T.A."/>
            <person name="Minx P."/>
            <person name="Reily A.D."/>
            <person name="Courtney L."/>
            <person name="Kruchowski S.S."/>
            <person name="Tomlinson C."/>
            <person name="Strong C."/>
            <person name="Delehaunty K."/>
            <person name="Fronick C."/>
            <person name="Courtney B."/>
            <person name="Rock S.M."/>
            <person name="Belter E."/>
            <person name="Du F."/>
            <person name="Kim K."/>
            <person name="Abbott R.M."/>
            <person name="Cotton M."/>
            <person name="Levy A."/>
            <person name="Marchetto P."/>
            <person name="Ochoa K."/>
            <person name="Jackson S.M."/>
            <person name="Gillam B."/>
            <person name="Chen W."/>
            <person name="Yan L."/>
            <person name="Higginbotham J."/>
            <person name="Cardenas M."/>
            <person name="Waligorski J."/>
            <person name="Applebaum E."/>
            <person name="Phelps L."/>
            <person name="Falcone J."/>
            <person name="Kanchi K."/>
            <person name="Thane T."/>
            <person name="Scimone A."/>
            <person name="Thane N."/>
            <person name="Henke J."/>
            <person name="Wang T."/>
            <person name="Ruppert J."/>
            <person name="Shah N."/>
            <person name="Rotter K."/>
            <person name="Hodges J."/>
            <person name="Ingenthron E."/>
            <person name="Cordes M."/>
            <person name="Kohlberg S."/>
            <person name="Sgro J."/>
            <person name="Delgado B."/>
            <person name="Mead K."/>
            <person name="Chinwalla A."/>
            <person name="Leonard S."/>
            <person name="Crouse K."/>
            <person name="Collura K."/>
            <person name="Kudrna D."/>
            <person name="Currie J."/>
            <person name="He R."/>
            <person name="Angelova A."/>
            <person name="Rajasekar S."/>
            <person name="Mueller T."/>
            <person name="Lomeli R."/>
            <person name="Scara G."/>
            <person name="Ko A."/>
            <person name="Delaney K."/>
            <person name="Wissotski M."/>
            <person name="Lopez G."/>
            <person name="Campos D."/>
            <person name="Braidotti M."/>
            <person name="Ashley E."/>
            <person name="Golser W."/>
            <person name="Kim H."/>
            <person name="Lee S."/>
            <person name="Lin J."/>
            <person name="Dujmic Z."/>
            <person name="Kim W."/>
            <person name="Talag J."/>
            <person name="Zuccolo A."/>
            <person name="Fan C."/>
            <person name="Sebastian A."/>
            <person name="Kramer M."/>
            <person name="Spiegel L."/>
            <person name="Nascimento L."/>
            <person name="Zutavern T."/>
            <person name="Miller B."/>
            <person name="Ambroise C."/>
            <person name="Muller S."/>
            <person name="Spooner W."/>
            <person name="Narechania A."/>
            <person name="Ren L."/>
            <person name="Wei S."/>
            <person name="Kumari S."/>
            <person name="Faga B."/>
            <person name="Levy M.J."/>
            <person name="McMahan L."/>
            <person name="Van Buren P."/>
            <person name="Vaughn M.W."/>
            <person name="Ying K."/>
            <person name="Yeh C.-T."/>
            <person name="Emrich S.J."/>
            <person name="Jia Y."/>
            <person name="Kalyanaraman A."/>
            <person name="Hsia A.-P."/>
            <person name="Barbazuk W.B."/>
            <person name="Baucom R.S."/>
            <person name="Brutnell T.P."/>
            <person name="Carpita N.C."/>
            <person name="Chaparro C."/>
            <person name="Chia J.-M."/>
            <person name="Deragon J.-M."/>
            <person name="Estill J.C."/>
            <person name="Fu Y."/>
            <person name="Jeddeloh J.A."/>
            <person name="Han Y."/>
            <person name="Lee H."/>
            <person name="Li P."/>
            <person name="Lisch D.R."/>
            <person name="Liu S."/>
            <person name="Liu Z."/>
            <person name="Nagel D.H."/>
            <person name="McCann M.C."/>
            <person name="SanMiguel P."/>
            <person name="Myers A.M."/>
            <person name="Nettleton D."/>
            <person name="Nguyen J."/>
            <person name="Penning B.W."/>
            <person name="Ponnala L."/>
            <person name="Schneider K.L."/>
            <person name="Schwartz D.C."/>
            <person name="Sharma A."/>
            <person name="Soderlund C."/>
            <person name="Springer N.M."/>
            <person name="Sun Q."/>
            <person name="Wang H."/>
            <person name="Waterman M."/>
            <person name="Westerman R."/>
            <person name="Wolfgruber T.K."/>
            <person name="Yang L."/>
            <person name="Yu Y."/>
            <person name="Zhang L."/>
            <person name="Zhou S."/>
            <person name="Zhu Q."/>
            <person name="Bennetzen J.L."/>
            <person name="Dawe R.K."/>
            <person name="Jiang J."/>
            <person name="Jiang N."/>
            <person name="Presting G.G."/>
            <person name="Wessler S.R."/>
            <person name="Aluru S."/>
            <person name="Martienssen R.A."/>
            <person name="Clifton S.W."/>
            <person name="McCombie W.R."/>
            <person name="Wing R.A."/>
            <person name="Wilson R.K."/>
        </authorList>
    </citation>
    <scope>NUCLEOTIDE SEQUENCE [LARGE SCALE GENOMIC DNA]</scope>
    <source>
        <strain evidence="2">cv. B73</strain>
    </source>
</reference>
<reference evidence="1" key="2">
    <citation type="submission" date="2019-07" db="EMBL/GenBank/DDBJ databases">
        <authorList>
            <person name="Seetharam A."/>
            <person name="Woodhouse M."/>
            <person name="Cannon E."/>
        </authorList>
    </citation>
    <scope>NUCLEOTIDE SEQUENCE [LARGE SCALE GENOMIC DNA]</scope>
    <source>
        <strain evidence="1">cv. B73</strain>
    </source>
</reference>
<dbReference type="Proteomes" id="UP000007305">
    <property type="component" value="Chromosome 10"/>
</dbReference>